<proteinExistence type="predicted"/>
<protein>
    <submittedName>
        <fullName evidence="1">Uncharacterized protein</fullName>
    </submittedName>
</protein>
<reference evidence="1" key="1">
    <citation type="submission" date="2020-06" db="EMBL/GenBank/DDBJ databases">
        <title>Whole Genome Sequence of Bradyrhizobium sp. Strain 1S1.</title>
        <authorList>
            <person name="Bromfield E.S.P."/>
            <person name="Cloutier S."/>
        </authorList>
    </citation>
    <scope>NUCLEOTIDE SEQUENCE [LARGE SCALE GENOMIC DNA]</scope>
    <source>
        <strain evidence="1">1S1</strain>
    </source>
</reference>
<dbReference type="EMBL" id="JAAOLE020000001">
    <property type="protein sequence ID" value="NVI44902.1"/>
    <property type="molecule type" value="Genomic_DNA"/>
</dbReference>
<name>A0A973VZL0_9BRAD</name>
<sequence length="62" mass="6881">MITEVLAQIRAPNFTAGIVLFDDVVVETAPIVGRRAINGRMTKKAAFARAQELLEVRDGRRQ</sequence>
<dbReference type="RefSeq" id="WP_166204328.1">
    <property type="nucleotide sequence ID" value="NZ_CP088285.1"/>
</dbReference>
<organism evidence="1">
    <name type="scientific">Bradyrhizobium septentrionale</name>
    <dbReference type="NCBI Taxonomy" id="1404411"/>
    <lineage>
        <taxon>Bacteria</taxon>
        <taxon>Pseudomonadati</taxon>
        <taxon>Pseudomonadota</taxon>
        <taxon>Alphaproteobacteria</taxon>
        <taxon>Hyphomicrobiales</taxon>
        <taxon>Nitrobacteraceae</taxon>
        <taxon>Bradyrhizobium</taxon>
    </lineage>
</organism>
<evidence type="ECO:0000313" key="1">
    <source>
        <dbReference type="EMBL" id="NVI44902.1"/>
    </source>
</evidence>
<dbReference type="AlphaFoldDB" id="A0A973VZL0"/>
<gene>
    <name evidence="1" type="ORF">HAP48_018485</name>
</gene>
<comment type="caution">
    <text evidence="1">The sequence shown here is derived from an EMBL/GenBank/DDBJ whole genome shotgun (WGS) entry which is preliminary data.</text>
</comment>
<accession>A0A973VZL0</accession>